<dbReference type="InterPro" id="IPR018247">
    <property type="entry name" value="EF_Hand_1_Ca_BS"/>
</dbReference>
<gene>
    <name evidence="2" type="ORF">A2777_00015</name>
</gene>
<dbReference type="Pfam" id="PF00404">
    <property type="entry name" value="Dockerin_1"/>
    <property type="match status" value="1"/>
</dbReference>
<proteinExistence type="predicted"/>
<dbReference type="InterPro" id="IPR036439">
    <property type="entry name" value="Dockerin_dom_sf"/>
</dbReference>
<evidence type="ECO:0008006" key="4">
    <source>
        <dbReference type="Google" id="ProtNLM"/>
    </source>
</evidence>
<organism evidence="2 3">
    <name type="scientific">Candidatus Gottesmanbacteria bacterium RIFCSPHIGHO2_01_FULL_40_15</name>
    <dbReference type="NCBI Taxonomy" id="1798376"/>
    <lineage>
        <taxon>Bacteria</taxon>
        <taxon>Candidatus Gottesmaniibacteriota</taxon>
    </lineage>
</organism>
<dbReference type="GO" id="GO:0004553">
    <property type="term" value="F:hydrolase activity, hydrolyzing O-glycosyl compounds"/>
    <property type="evidence" value="ECO:0007669"/>
    <property type="project" value="InterPro"/>
</dbReference>
<accession>A0A1F5Z696</accession>
<reference evidence="2 3" key="1">
    <citation type="journal article" date="2016" name="Nat. Commun.">
        <title>Thousands of microbial genomes shed light on interconnected biogeochemical processes in an aquifer system.</title>
        <authorList>
            <person name="Anantharaman K."/>
            <person name="Brown C.T."/>
            <person name="Hug L.A."/>
            <person name="Sharon I."/>
            <person name="Castelle C.J."/>
            <person name="Probst A.J."/>
            <person name="Thomas B.C."/>
            <person name="Singh A."/>
            <person name="Wilkins M.J."/>
            <person name="Karaoz U."/>
            <person name="Brodie E.L."/>
            <person name="Williams K.H."/>
            <person name="Hubbard S.S."/>
            <person name="Banfield J.F."/>
        </authorList>
    </citation>
    <scope>NUCLEOTIDE SEQUENCE [LARGE SCALE GENOMIC DNA]</scope>
</reference>
<evidence type="ECO:0000256" key="1">
    <source>
        <dbReference type="SAM" id="SignalP"/>
    </source>
</evidence>
<name>A0A1F5Z696_9BACT</name>
<feature type="signal peptide" evidence="1">
    <location>
        <begin position="1"/>
        <end position="22"/>
    </location>
</feature>
<dbReference type="InterPro" id="IPR002105">
    <property type="entry name" value="Dockerin_1_rpt"/>
</dbReference>
<comment type="caution">
    <text evidence="2">The sequence shown here is derived from an EMBL/GenBank/DDBJ whole genome shotgun (WGS) entry which is preliminary data.</text>
</comment>
<dbReference type="PROSITE" id="PS00018">
    <property type="entry name" value="EF_HAND_1"/>
    <property type="match status" value="1"/>
</dbReference>
<dbReference type="GO" id="GO:0000272">
    <property type="term" value="P:polysaccharide catabolic process"/>
    <property type="evidence" value="ECO:0007669"/>
    <property type="project" value="InterPro"/>
</dbReference>
<feature type="chain" id="PRO_5009522817" description="Dockerin domain-containing protein" evidence="1">
    <location>
        <begin position="23"/>
        <end position="377"/>
    </location>
</feature>
<dbReference type="SUPFAM" id="SSF63446">
    <property type="entry name" value="Type I dockerin domain"/>
    <property type="match status" value="1"/>
</dbReference>
<evidence type="ECO:0000313" key="2">
    <source>
        <dbReference type="EMBL" id="OGG07923.1"/>
    </source>
</evidence>
<sequence>MTLFIRLFALLFIIINPGKTHAQTCPIPPPGDANQDCRVDGLDYSVWLNNYNHSTTKGAENGDFNNDGFVDGLDYVIWFKSYKDFEITPTDRTDKTSPTPSENDIAVCLRPYKENSPWNTPIGPSPKIHPNSDKIISGLPGSFGPDPFIYAYPVYHTDRKLKLKKIKYTGYYRYVTDDERRIITNKGENFLALQIPDDALPSDDGNLIILDKDSGVEWNITKAIKEKDGSWSVKDIYKYNIRHSGFAAGPFSRENGTPFLAGLIRSCEIKTGIIKHAIAFSYKHQKNNASPFNIPRGTRLQLDPDSSAEKLKSWCGNDKVCQIMVNAMQKYGMYPVGFSDSPKIFVENQGSARWENLLENTVLGRIPFSAFKIVIPK</sequence>
<dbReference type="CDD" id="cd14256">
    <property type="entry name" value="Dockerin_I"/>
    <property type="match status" value="1"/>
</dbReference>
<evidence type="ECO:0000313" key="3">
    <source>
        <dbReference type="Proteomes" id="UP000177354"/>
    </source>
</evidence>
<dbReference type="Gene3D" id="1.10.1330.10">
    <property type="entry name" value="Dockerin domain"/>
    <property type="match status" value="1"/>
</dbReference>
<dbReference type="EMBL" id="MFJF01000006">
    <property type="protein sequence ID" value="OGG07923.1"/>
    <property type="molecule type" value="Genomic_DNA"/>
</dbReference>
<keyword evidence="1" id="KW-0732">Signal</keyword>
<protein>
    <recommendedName>
        <fullName evidence="4">Dockerin domain-containing protein</fullName>
    </recommendedName>
</protein>
<dbReference type="Proteomes" id="UP000177354">
    <property type="component" value="Unassembled WGS sequence"/>
</dbReference>
<dbReference type="AlphaFoldDB" id="A0A1F5Z696"/>